<gene>
    <name evidence="2" type="ORF">V6N12_047568</name>
</gene>
<dbReference type="EMBL" id="JBBPBM010000032">
    <property type="protein sequence ID" value="KAK8534175.1"/>
    <property type="molecule type" value="Genomic_DNA"/>
</dbReference>
<name>A0ABR2DB81_9ROSI</name>
<organism evidence="2 3">
    <name type="scientific">Hibiscus sabdariffa</name>
    <name type="common">roselle</name>
    <dbReference type="NCBI Taxonomy" id="183260"/>
    <lineage>
        <taxon>Eukaryota</taxon>
        <taxon>Viridiplantae</taxon>
        <taxon>Streptophyta</taxon>
        <taxon>Embryophyta</taxon>
        <taxon>Tracheophyta</taxon>
        <taxon>Spermatophyta</taxon>
        <taxon>Magnoliopsida</taxon>
        <taxon>eudicotyledons</taxon>
        <taxon>Gunneridae</taxon>
        <taxon>Pentapetalae</taxon>
        <taxon>rosids</taxon>
        <taxon>malvids</taxon>
        <taxon>Malvales</taxon>
        <taxon>Malvaceae</taxon>
        <taxon>Malvoideae</taxon>
        <taxon>Hibiscus</taxon>
    </lineage>
</organism>
<evidence type="ECO:0000256" key="1">
    <source>
        <dbReference type="SAM" id="MobiDB-lite"/>
    </source>
</evidence>
<proteinExistence type="predicted"/>
<reference evidence="2 3" key="1">
    <citation type="journal article" date="2024" name="G3 (Bethesda)">
        <title>Genome assembly of Hibiscus sabdariffa L. provides insights into metabolisms of medicinal natural products.</title>
        <authorList>
            <person name="Kim T."/>
        </authorList>
    </citation>
    <scope>NUCLEOTIDE SEQUENCE [LARGE SCALE GENOMIC DNA]</scope>
    <source>
        <strain evidence="2">TK-2024</strain>
        <tissue evidence="2">Old leaves</tissue>
    </source>
</reference>
<feature type="compositionally biased region" description="Polar residues" evidence="1">
    <location>
        <begin position="81"/>
        <end position="101"/>
    </location>
</feature>
<feature type="region of interest" description="Disordered" evidence="1">
    <location>
        <begin position="81"/>
        <end position="108"/>
    </location>
</feature>
<evidence type="ECO:0000313" key="2">
    <source>
        <dbReference type="EMBL" id="KAK8534175.1"/>
    </source>
</evidence>
<comment type="caution">
    <text evidence="2">The sequence shown here is derived from an EMBL/GenBank/DDBJ whole genome shotgun (WGS) entry which is preliminary data.</text>
</comment>
<keyword evidence="3" id="KW-1185">Reference proteome</keyword>
<sequence>MVDLIEISQISAGSIESMVAGGAGLSVEEPTSDTALVNSLVAQGVLRVSDKCTTRVQQSAVFPSVKQPDVAVRQTTCVLPSTSQAPAHTSSLPSSMTNHSDNPPCGGQTAEAEAAATCSENIAVDSDCGLGSARCQNTDVGQTAAFSAAEVETTATCSENIAVDNDSGLGSARCQSTDVGQTAAFPCSGECDYSGLPDSVGILSPQLEESSASEVPVEHSIPPSNTHSMSKKIDILFLTTIMCRAETKVRINEEYYLVAVERYHIFIIGH</sequence>
<dbReference type="Proteomes" id="UP001472677">
    <property type="component" value="Unassembled WGS sequence"/>
</dbReference>
<protein>
    <submittedName>
        <fullName evidence="2">Uncharacterized protein</fullName>
    </submittedName>
</protein>
<accession>A0ABR2DB81</accession>
<evidence type="ECO:0000313" key="3">
    <source>
        <dbReference type="Proteomes" id="UP001472677"/>
    </source>
</evidence>